<sequence>MQTVERFIQRLIITITAIMLTTACKNTGQDKTASEKEIYKPGTFGYDLQFLQGYDSLILLRSPEGSAQLIVSAKYQGKVFTSTAQGNDGFSFGWVNYKAFDGPADLHMNAYGGENRLWLGPEGGPFSLYFKPGEDMVFDNWKTPAAFDTEPWEVEVQTAHSVTMKKDMSLVNYRGTPLRLSVKREIAVSSADSINKRFGLPLDAAVNAVGYQTTNTLINKGSQPWTAETGMPCIWVLDMMKNTDSTVIVVPIHNPDQVDFSKVATTDYFGEIPADRLVRDDQHLFFKADGKSRGKIGVKPAHTDPVIGSYDPLNGILTLAVFEPEASSRYLNQEWDPRKSPFTGDAVNAYNDGPLADGSQMGPFYEIESVSPAAFLRPQESLVHRQSVYHFTGDKKSLDMISKRFLGVSLNDITNAFK</sequence>
<dbReference type="EMBL" id="JADWYR010000004">
    <property type="protein sequence ID" value="MBG9378744.1"/>
    <property type="molecule type" value="Genomic_DNA"/>
</dbReference>
<reference evidence="1" key="1">
    <citation type="submission" date="2020-11" db="EMBL/GenBank/DDBJ databases">
        <title>Bacterial whole genome sequence for Panacibacter sp. DH6.</title>
        <authorList>
            <person name="Le V."/>
            <person name="Ko S."/>
            <person name="Ahn C.-Y."/>
            <person name="Oh H.-M."/>
        </authorList>
    </citation>
    <scope>NUCLEOTIDE SEQUENCE</scope>
    <source>
        <strain evidence="1">DH6</strain>
    </source>
</reference>
<proteinExistence type="predicted"/>
<dbReference type="Proteomes" id="UP000628448">
    <property type="component" value="Unassembled WGS sequence"/>
</dbReference>
<dbReference type="PROSITE" id="PS51257">
    <property type="entry name" value="PROKAR_LIPOPROTEIN"/>
    <property type="match status" value="1"/>
</dbReference>
<gene>
    <name evidence="1" type="ORF">I5907_21105</name>
</gene>
<evidence type="ECO:0000313" key="2">
    <source>
        <dbReference type="Proteomes" id="UP000628448"/>
    </source>
</evidence>
<organism evidence="1 2">
    <name type="scientific">Panacibacter microcysteis</name>
    <dbReference type="NCBI Taxonomy" id="2793269"/>
    <lineage>
        <taxon>Bacteria</taxon>
        <taxon>Pseudomonadati</taxon>
        <taxon>Bacteroidota</taxon>
        <taxon>Chitinophagia</taxon>
        <taxon>Chitinophagales</taxon>
        <taxon>Chitinophagaceae</taxon>
        <taxon>Panacibacter</taxon>
    </lineage>
</organism>
<comment type="caution">
    <text evidence="1">The sequence shown here is derived from an EMBL/GenBank/DDBJ whole genome shotgun (WGS) entry which is preliminary data.</text>
</comment>
<protein>
    <submittedName>
        <fullName evidence="1">Uncharacterized protein</fullName>
    </submittedName>
</protein>
<dbReference type="AlphaFoldDB" id="A0A931MF78"/>
<keyword evidence="2" id="KW-1185">Reference proteome</keyword>
<accession>A0A931MF78</accession>
<evidence type="ECO:0000313" key="1">
    <source>
        <dbReference type="EMBL" id="MBG9378744.1"/>
    </source>
</evidence>
<dbReference type="InterPro" id="IPR046713">
    <property type="entry name" value="DUF6786"/>
</dbReference>
<dbReference type="Pfam" id="PF20583">
    <property type="entry name" value="DUF6786"/>
    <property type="match status" value="1"/>
</dbReference>
<name>A0A931MF78_9BACT</name>